<accession>A0A4V1RUV8</accession>
<dbReference type="InterPro" id="IPR036291">
    <property type="entry name" value="NAD(P)-bd_dom_sf"/>
</dbReference>
<dbReference type="InterPro" id="IPR003462">
    <property type="entry name" value="ODC_Mu_crystall"/>
</dbReference>
<dbReference type="PANTHER" id="PTHR13812:SF19">
    <property type="entry name" value="KETIMINE REDUCTASE MU-CRYSTALLIN"/>
    <property type="match status" value="1"/>
</dbReference>
<dbReference type="FunFam" id="3.40.50.720:FF:000311">
    <property type="entry name" value="Ornithine cyclodeaminase"/>
    <property type="match status" value="1"/>
</dbReference>
<evidence type="ECO:0000256" key="1">
    <source>
        <dbReference type="ARBA" id="ARBA00008903"/>
    </source>
</evidence>
<evidence type="ECO:0000313" key="3">
    <source>
        <dbReference type="Proteomes" id="UP000290759"/>
    </source>
</evidence>
<comment type="similarity">
    <text evidence="1">Belongs to the ornithine cyclodeaminase/mu-crystallin family.</text>
</comment>
<dbReference type="OrthoDB" id="9785971at2"/>
<dbReference type="SUPFAM" id="SSF51735">
    <property type="entry name" value="NAD(P)-binding Rossmann-fold domains"/>
    <property type="match status" value="1"/>
</dbReference>
<dbReference type="EMBL" id="QYBB01000007">
    <property type="protein sequence ID" value="RYC32504.1"/>
    <property type="molecule type" value="Genomic_DNA"/>
</dbReference>
<dbReference type="GO" id="GO:0016491">
    <property type="term" value="F:oxidoreductase activity"/>
    <property type="evidence" value="ECO:0007669"/>
    <property type="project" value="UniProtKB-ARBA"/>
</dbReference>
<evidence type="ECO:0000313" key="2">
    <source>
        <dbReference type="EMBL" id="RYC32504.1"/>
    </source>
</evidence>
<keyword evidence="3" id="KW-1185">Reference proteome</keyword>
<dbReference type="Gene3D" id="3.40.50.720">
    <property type="entry name" value="NAD(P)-binding Rossmann-like Domain"/>
    <property type="match status" value="1"/>
</dbReference>
<dbReference type="InterPro" id="IPR023401">
    <property type="entry name" value="ODC_N"/>
</dbReference>
<dbReference type="Pfam" id="PF02423">
    <property type="entry name" value="OCD_Mu_crystall"/>
    <property type="match status" value="1"/>
</dbReference>
<dbReference type="AlphaFoldDB" id="A0A4V1RUV8"/>
<organism evidence="2 3">
    <name type="scientific">Lichenibacterium minor</name>
    <dbReference type="NCBI Taxonomy" id="2316528"/>
    <lineage>
        <taxon>Bacteria</taxon>
        <taxon>Pseudomonadati</taxon>
        <taxon>Pseudomonadota</taxon>
        <taxon>Alphaproteobacteria</taxon>
        <taxon>Hyphomicrobiales</taxon>
        <taxon>Lichenihabitantaceae</taxon>
        <taxon>Lichenibacterium</taxon>
    </lineage>
</organism>
<sequence>MRLVTADEIDRALDERSLVEALRRALASGSFVAPTRHHHHVGPEGGAGAVHLLMPAWSAGAPGPGAYVGTKIVDVFPGNGALGLPAVMGAYVLQSGETGAPLAVIDGTRLTHRRTAAVSALAADLLARPDASRLLMVGAGALAPFLARAHAAVRPPSHIAVWNHRPAGAERLAAALRAEGLPAEAVTGLEAAVRAADTVCCATLSTAPLIRGDWLAPGQHVDLVGAFTMAMREADDAALLRARVFIDTPAALTEGGDVAAAIRGGVLREADVLADLAALCRGAHPGRGGAGEITLFKAVGTAVADLAAAVAVWDALSAA</sequence>
<dbReference type="GO" id="GO:0005737">
    <property type="term" value="C:cytoplasm"/>
    <property type="evidence" value="ECO:0007669"/>
    <property type="project" value="TreeGrafter"/>
</dbReference>
<gene>
    <name evidence="2" type="ORF">D3273_08950</name>
</gene>
<dbReference type="RefSeq" id="WP_129225605.1">
    <property type="nucleotide sequence ID" value="NZ_QYBB01000007.1"/>
</dbReference>
<dbReference type="Proteomes" id="UP000290759">
    <property type="component" value="Unassembled WGS sequence"/>
</dbReference>
<dbReference type="NCBIfam" id="NF004793">
    <property type="entry name" value="PRK06141.1"/>
    <property type="match status" value="1"/>
</dbReference>
<dbReference type="PANTHER" id="PTHR13812">
    <property type="entry name" value="KETIMINE REDUCTASE MU-CRYSTALLIN"/>
    <property type="match status" value="1"/>
</dbReference>
<comment type="caution">
    <text evidence="2">The sequence shown here is derived from an EMBL/GenBank/DDBJ whole genome shotgun (WGS) entry which is preliminary data.</text>
</comment>
<name>A0A4V1RUV8_9HYPH</name>
<reference evidence="2 3" key="2">
    <citation type="submission" date="2019-02" db="EMBL/GenBank/DDBJ databases">
        <title>'Lichenibacterium ramalinii' gen. nov. sp. nov., 'Lichenibacterium minor' gen. nov. sp. nov.</title>
        <authorList>
            <person name="Pankratov T."/>
        </authorList>
    </citation>
    <scope>NUCLEOTIDE SEQUENCE [LARGE SCALE GENOMIC DNA]</scope>
    <source>
        <strain evidence="2 3">RmlP026</strain>
    </source>
</reference>
<proteinExistence type="inferred from homology"/>
<reference evidence="2 3" key="1">
    <citation type="submission" date="2018-12" db="EMBL/GenBank/DDBJ databases">
        <authorList>
            <person name="Grouzdev D.S."/>
            <person name="Krutkina M.S."/>
        </authorList>
    </citation>
    <scope>NUCLEOTIDE SEQUENCE [LARGE SCALE GENOMIC DNA]</scope>
    <source>
        <strain evidence="2 3">RmlP026</strain>
    </source>
</reference>
<dbReference type="PIRSF" id="PIRSF001439">
    <property type="entry name" value="CryM"/>
    <property type="match status" value="1"/>
</dbReference>
<protein>
    <submittedName>
        <fullName evidence="2">Ornithine cyclodeaminase family protein</fullName>
    </submittedName>
</protein>
<dbReference type="GO" id="GO:0019752">
    <property type="term" value="P:carboxylic acid metabolic process"/>
    <property type="evidence" value="ECO:0007669"/>
    <property type="project" value="UniProtKB-ARBA"/>
</dbReference>
<dbReference type="Gene3D" id="3.30.1780.10">
    <property type="entry name" value="ornithine cyclodeaminase, domain 1"/>
    <property type="match status" value="1"/>
</dbReference>